<evidence type="ECO:0000313" key="3">
    <source>
        <dbReference type="Proteomes" id="UP001212997"/>
    </source>
</evidence>
<comment type="caution">
    <text evidence="2">The sequence shown here is derived from an EMBL/GenBank/DDBJ whole genome shotgun (WGS) entry which is preliminary data.</text>
</comment>
<dbReference type="Proteomes" id="UP001212997">
    <property type="component" value="Unassembled WGS sequence"/>
</dbReference>
<dbReference type="EMBL" id="JANAWD010000123">
    <property type="protein sequence ID" value="KAJ3486373.1"/>
    <property type="molecule type" value="Genomic_DNA"/>
</dbReference>
<keyword evidence="3" id="KW-1185">Reference proteome</keyword>
<evidence type="ECO:0000256" key="1">
    <source>
        <dbReference type="SAM" id="MobiDB-lite"/>
    </source>
</evidence>
<protein>
    <submittedName>
        <fullName evidence="2">Uncharacterized protein</fullName>
    </submittedName>
</protein>
<proteinExistence type="predicted"/>
<evidence type="ECO:0000313" key="2">
    <source>
        <dbReference type="EMBL" id="KAJ3486373.1"/>
    </source>
</evidence>
<reference evidence="2" key="1">
    <citation type="submission" date="2022-07" db="EMBL/GenBank/DDBJ databases">
        <title>Genome Sequence of Physisporinus lineatus.</title>
        <authorList>
            <person name="Buettner E."/>
        </authorList>
    </citation>
    <scope>NUCLEOTIDE SEQUENCE</scope>
    <source>
        <strain evidence="2">VT162</strain>
    </source>
</reference>
<feature type="region of interest" description="Disordered" evidence="1">
    <location>
        <begin position="92"/>
        <end position="147"/>
    </location>
</feature>
<accession>A0AAD5V6V2</accession>
<sequence length="161" mass="18296">MSDSKVIVKEGYTPLTTEGIHASPTVTTPVPDRKNGLTKAIALPLEKEIYNEDFDMVVDEIPPPTDDGQGSGNQKLEYEYYFWNSRRIPEPPWSPLSQAVPAKKNPDSYLTDGTKCQYDWKPPTYTKDDGDNGTAHEEPDESWAEVEINSEGWHIYRPRHQ</sequence>
<feature type="compositionally biased region" description="Basic and acidic residues" evidence="1">
    <location>
        <begin position="126"/>
        <end position="137"/>
    </location>
</feature>
<gene>
    <name evidence="2" type="ORF">NLI96_g4278</name>
</gene>
<dbReference type="AlphaFoldDB" id="A0AAD5V6V2"/>
<organism evidence="2 3">
    <name type="scientific">Meripilus lineatus</name>
    <dbReference type="NCBI Taxonomy" id="2056292"/>
    <lineage>
        <taxon>Eukaryota</taxon>
        <taxon>Fungi</taxon>
        <taxon>Dikarya</taxon>
        <taxon>Basidiomycota</taxon>
        <taxon>Agaricomycotina</taxon>
        <taxon>Agaricomycetes</taxon>
        <taxon>Polyporales</taxon>
        <taxon>Meripilaceae</taxon>
        <taxon>Meripilus</taxon>
    </lineage>
</organism>
<feature type="region of interest" description="Disordered" evidence="1">
    <location>
        <begin position="12"/>
        <end position="34"/>
    </location>
</feature>
<name>A0AAD5V6V2_9APHY</name>